<gene>
    <name evidence="8" type="ORF">HII30_08585</name>
</gene>
<evidence type="ECO:0000313" key="9">
    <source>
        <dbReference type="Proteomes" id="UP000565468"/>
    </source>
</evidence>
<keyword evidence="7" id="KW-0175">Coiled coil</keyword>
<dbReference type="PANTHER" id="PTHR43281:SF1">
    <property type="entry name" value="FARNESYL DIPHOSPHATE SYNTHASE"/>
    <property type="match status" value="1"/>
</dbReference>
<dbReference type="SUPFAM" id="SSF48576">
    <property type="entry name" value="Terpenoid synthases"/>
    <property type="match status" value="2"/>
</dbReference>
<dbReference type="GO" id="GO:0008299">
    <property type="term" value="P:isoprenoid biosynthetic process"/>
    <property type="evidence" value="ECO:0007669"/>
    <property type="project" value="UniProtKB-KW"/>
</dbReference>
<comment type="cofactor">
    <cofactor evidence="1">
        <name>Mg(2+)</name>
        <dbReference type="ChEBI" id="CHEBI:18420"/>
    </cofactor>
</comment>
<sequence>MINENKQGAEDGYKHAEQKAARYLEQLQTQIDQQEYAKTLIADFTLWGKKHKRSAFSFFAGKRNQPGSGDISTYLQWLQYKGRLDDYLKRSVTYMYMRDLGFSLDSVQTEKRIQEMSDRLRGRIISTAQPHGQSGKSDWFSLTDVYRWAQKEHVESAVIWVIGKLKDTASHIPQGMDPENAQRKLIKIILGVVLHVLEEVQENTSPEERSRRLDEAIRLGYSYGLTYPFIDDLLDSDVLNAHEQQQYSNMIRSALLTGVVPKPGEWANHQKELLTYVYQELKQAFEYIHSVQRRETDALFFEQAFIFFHAQEEDRAKNLENSEYTNEELYIPIILKSAASRSIVRSVIAADYDEGYDQRTFYYGLYNQLADDFADMFDDMEKGAVTPYTYYMQHHQQRPDLINPFELYWAVIHHLIHHVYHGHSAAQEVILDRAVNGLKRFRERLGAKQYTEIMERLVLQNSSLMTLLQNMVLRADHVDFFDKLLRDQMVESLRSNRTEQEQFHQTVREVREQIKHGLSIEKMADMPSMKQTLIDAANYSLQGDSKLIRPIIAYVMGVEEYGLDGKDIFPLLRSLEYMHTASLIFDDLPSQDNASVRRGRSTLHQIHNSATAELTGLYLIQKAMEEQASLAGFDPLRVQSLMKYSSQRAGDMCAGQAMDLHSRGRKLTLDELNMVCFYKTGIAFEASLVMPAILAGAGVEDIEVLKQFAYHMGIAFQIKDDLLDAKGDPQLLGKPTGMDTSNDNSTFVTILGYEGAEQALWEHYCDAIEMLQHQPRNSSFLHHLLSYIVTRDR</sequence>
<dbReference type="Gene3D" id="1.10.600.10">
    <property type="entry name" value="Farnesyl Diphosphate Synthase"/>
    <property type="match status" value="1"/>
</dbReference>
<dbReference type="Proteomes" id="UP000565468">
    <property type="component" value="Unassembled WGS sequence"/>
</dbReference>
<dbReference type="CDD" id="cd00685">
    <property type="entry name" value="Trans_IPPS_HT"/>
    <property type="match status" value="1"/>
</dbReference>
<comment type="similarity">
    <text evidence="2">Belongs to the FPP/GGPP synthase family.</text>
</comment>
<evidence type="ECO:0000256" key="7">
    <source>
        <dbReference type="SAM" id="Coils"/>
    </source>
</evidence>
<organism evidence="8 9">
    <name type="scientific">Paenibacillus lemnae</name>
    <dbReference type="NCBI Taxonomy" id="1330551"/>
    <lineage>
        <taxon>Bacteria</taxon>
        <taxon>Bacillati</taxon>
        <taxon>Bacillota</taxon>
        <taxon>Bacilli</taxon>
        <taxon>Bacillales</taxon>
        <taxon>Paenibacillaceae</taxon>
        <taxon>Paenibacillus</taxon>
    </lineage>
</organism>
<keyword evidence="3" id="KW-0808">Transferase</keyword>
<keyword evidence="6" id="KW-0414">Isoprene biosynthesis</keyword>
<dbReference type="GO" id="GO:0004659">
    <property type="term" value="F:prenyltransferase activity"/>
    <property type="evidence" value="ECO:0007669"/>
    <property type="project" value="InterPro"/>
</dbReference>
<dbReference type="Pfam" id="PF00348">
    <property type="entry name" value="polyprenyl_synt"/>
    <property type="match status" value="1"/>
</dbReference>
<name>A0A848M6W6_PAELE</name>
<dbReference type="InterPro" id="IPR033749">
    <property type="entry name" value="Polyprenyl_synt_CS"/>
</dbReference>
<dbReference type="AlphaFoldDB" id="A0A848M6W6"/>
<comment type="caution">
    <text evidence="8">The sequence shown here is derived from an EMBL/GenBank/DDBJ whole genome shotgun (WGS) entry which is preliminary data.</text>
</comment>
<dbReference type="EMBL" id="JABBPN010000006">
    <property type="protein sequence ID" value="NMO95822.1"/>
    <property type="molecule type" value="Genomic_DNA"/>
</dbReference>
<evidence type="ECO:0000256" key="4">
    <source>
        <dbReference type="ARBA" id="ARBA00022723"/>
    </source>
</evidence>
<dbReference type="GO" id="GO:0046872">
    <property type="term" value="F:metal ion binding"/>
    <property type="evidence" value="ECO:0007669"/>
    <property type="project" value="UniProtKB-KW"/>
</dbReference>
<protein>
    <submittedName>
        <fullName evidence="8">Polyprenyl synthetase family protein</fullName>
    </submittedName>
</protein>
<reference evidence="8 9" key="1">
    <citation type="submission" date="2020-04" db="EMBL/GenBank/DDBJ databases">
        <title>Paenibacillus algicola sp. nov., a novel marine bacterium producing alginate lyase.</title>
        <authorList>
            <person name="Huang H."/>
        </authorList>
    </citation>
    <scope>NUCLEOTIDE SEQUENCE [LARGE SCALE GENOMIC DNA]</scope>
    <source>
        <strain evidence="8 9">L7-75</strain>
    </source>
</reference>
<keyword evidence="5" id="KW-0460">Magnesium</keyword>
<dbReference type="PANTHER" id="PTHR43281">
    <property type="entry name" value="FARNESYL DIPHOSPHATE SYNTHASE"/>
    <property type="match status" value="1"/>
</dbReference>
<evidence type="ECO:0000256" key="5">
    <source>
        <dbReference type="ARBA" id="ARBA00022842"/>
    </source>
</evidence>
<dbReference type="SFLD" id="SFLDS00005">
    <property type="entry name" value="Isoprenoid_Synthase_Type_I"/>
    <property type="match status" value="1"/>
</dbReference>
<proteinExistence type="inferred from homology"/>
<dbReference type="InterPro" id="IPR008949">
    <property type="entry name" value="Isoprenoid_synthase_dom_sf"/>
</dbReference>
<feature type="coiled-coil region" evidence="7">
    <location>
        <begin position="6"/>
        <end position="33"/>
    </location>
</feature>
<evidence type="ECO:0000256" key="6">
    <source>
        <dbReference type="ARBA" id="ARBA00023229"/>
    </source>
</evidence>
<evidence type="ECO:0000313" key="8">
    <source>
        <dbReference type="EMBL" id="NMO95822.1"/>
    </source>
</evidence>
<dbReference type="PROSITE" id="PS00444">
    <property type="entry name" value="POLYPRENYL_SYNTHASE_2"/>
    <property type="match status" value="1"/>
</dbReference>
<keyword evidence="9" id="KW-1185">Reference proteome</keyword>
<dbReference type="InterPro" id="IPR000092">
    <property type="entry name" value="Polyprenyl_synt"/>
</dbReference>
<evidence type="ECO:0000256" key="2">
    <source>
        <dbReference type="ARBA" id="ARBA00006706"/>
    </source>
</evidence>
<accession>A0A848M6W6</accession>
<evidence type="ECO:0000256" key="3">
    <source>
        <dbReference type="ARBA" id="ARBA00022679"/>
    </source>
</evidence>
<evidence type="ECO:0000256" key="1">
    <source>
        <dbReference type="ARBA" id="ARBA00001946"/>
    </source>
</evidence>
<keyword evidence="4" id="KW-0479">Metal-binding</keyword>
<dbReference type="PROSITE" id="PS00723">
    <property type="entry name" value="POLYPRENYL_SYNTHASE_1"/>
    <property type="match status" value="1"/>
</dbReference>
<dbReference type="RefSeq" id="WP_169504614.1">
    <property type="nucleotide sequence ID" value="NZ_JABBPN010000006.1"/>
</dbReference>